<dbReference type="EnsemblMetazoa" id="XM_014393499.2">
    <property type="protein sequence ID" value="XP_014248985.1"/>
    <property type="gene ID" value="LOC106666357"/>
</dbReference>
<evidence type="ECO:0000313" key="2">
    <source>
        <dbReference type="EnsemblMetazoa" id="XP_014248985.1"/>
    </source>
</evidence>
<dbReference type="InterPro" id="IPR011992">
    <property type="entry name" value="EF-hand-dom_pair"/>
</dbReference>
<accession>A0A8I6RST5</accession>
<dbReference type="PANTHER" id="PTHR36300:SF1">
    <property type="entry name" value="RAW, ISOFORM A"/>
    <property type="match status" value="1"/>
</dbReference>
<dbReference type="GO" id="GO:0005886">
    <property type="term" value="C:plasma membrane"/>
    <property type="evidence" value="ECO:0007669"/>
    <property type="project" value="TreeGrafter"/>
</dbReference>
<sequence>MARIIIVENIWHLAYVFKKGELISTWIKKVGPIEKNIPPENVQALLNDIRLFPSSNVQVREMLECAKEVSDRRPHITEFYNFTSQIRRSHDRGNLHQLNKNGDQKKRRPRKMSKYVSPHDVFLGGSCNPTTWRHDVAIPLLESLNITYYNPQVSEWRAELVEVEHKAKESAKVLFFVLDKCTRNVVGIIEAAHFAGSRRPLVLVADNYTADQPVGGEAISHTEYEELCSGLATLRDLLELQGIPVFNNIPSAINWTSKILNEYKTIPQRNNLKNSLFSEDTIRIRKLREIFEDLEPNGRGEINLSDFYLAYQKQALLAKKHSLIDLRSHLSSSKDVNPEGVKINFDQFCSIVRDLKSTSKSRNGTNEKLSVCCKSRSRSRIIEDKRYDIYVGGSCLDLDWKNNIAIPLLNKSGLRYITADKEILNVSGATPNEASKMESSNLLLFVITSSSRSLETMALASYYIGARRNVILCIQRLHDSDLINGEKMSTSALSDYNRGRVYLRDMALRNGIEVYESVSETVQKAIEKCTSRGSSTL</sequence>
<evidence type="ECO:0000256" key="1">
    <source>
        <dbReference type="SAM" id="MobiDB-lite"/>
    </source>
</evidence>
<protein>
    <recommendedName>
        <fullName evidence="4">EF-hand domain-containing protein</fullName>
    </recommendedName>
</protein>
<dbReference type="InterPro" id="IPR039470">
    <property type="entry name" value="Nuc_deoxyri_tr2"/>
</dbReference>
<evidence type="ECO:0000313" key="3">
    <source>
        <dbReference type="Proteomes" id="UP000494040"/>
    </source>
</evidence>
<dbReference type="RefSeq" id="XP_014248985.1">
    <property type="nucleotide sequence ID" value="XM_014393499.2"/>
</dbReference>
<reference evidence="2" key="1">
    <citation type="submission" date="2022-01" db="UniProtKB">
        <authorList>
            <consortium name="EnsemblMetazoa"/>
        </authorList>
    </citation>
    <scope>IDENTIFICATION</scope>
</reference>
<organism evidence="2 3">
    <name type="scientific">Cimex lectularius</name>
    <name type="common">Bed bug</name>
    <name type="synonym">Acanthia lectularia</name>
    <dbReference type="NCBI Taxonomy" id="79782"/>
    <lineage>
        <taxon>Eukaryota</taxon>
        <taxon>Metazoa</taxon>
        <taxon>Ecdysozoa</taxon>
        <taxon>Arthropoda</taxon>
        <taxon>Hexapoda</taxon>
        <taxon>Insecta</taxon>
        <taxon>Pterygota</taxon>
        <taxon>Neoptera</taxon>
        <taxon>Paraneoptera</taxon>
        <taxon>Hemiptera</taxon>
        <taxon>Heteroptera</taxon>
        <taxon>Panheteroptera</taxon>
        <taxon>Cimicomorpha</taxon>
        <taxon>Cimicidae</taxon>
        <taxon>Cimex</taxon>
    </lineage>
</organism>
<evidence type="ECO:0008006" key="4">
    <source>
        <dbReference type="Google" id="ProtNLM"/>
    </source>
</evidence>
<keyword evidence="3" id="KW-1185">Reference proteome</keyword>
<dbReference type="SUPFAM" id="SSF47473">
    <property type="entry name" value="EF-hand"/>
    <property type="match status" value="1"/>
</dbReference>
<dbReference type="GeneID" id="106666357"/>
<name>A0A8I6RST5_CIMLE</name>
<dbReference type="FunFam" id="3.40.50.450:FF:000017">
    <property type="entry name" value="Raw, isoform D"/>
    <property type="match status" value="1"/>
</dbReference>
<dbReference type="PANTHER" id="PTHR36300">
    <property type="entry name" value="RAW, ISOFORM A"/>
    <property type="match status" value="1"/>
</dbReference>
<proteinExistence type="predicted"/>
<dbReference type="Gene3D" id="3.40.50.450">
    <property type="match status" value="1"/>
</dbReference>
<feature type="region of interest" description="Disordered" evidence="1">
    <location>
        <begin position="91"/>
        <end position="112"/>
    </location>
</feature>
<dbReference type="AlphaFoldDB" id="A0A8I6RST5"/>
<dbReference type="Proteomes" id="UP000494040">
    <property type="component" value="Unassembled WGS sequence"/>
</dbReference>
<dbReference type="OrthoDB" id="6493944at2759"/>
<dbReference type="Pfam" id="PF15891">
    <property type="entry name" value="Nuc_deoxyri_tr2"/>
    <property type="match status" value="1"/>
</dbReference>